<organism evidence="1">
    <name type="scientific">Tanacetum cinerariifolium</name>
    <name type="common">Dalmatian daisy</name>
    <name type="synonym">Chrysanthemum cinerariifolium</name>
    <dbReference type="NCBI Taxonomy" id="118510"/>
    <lineage>
        <taxon>Eukaryota</taxon>
        <taxon>Viridiplantae</taxon>
        <taxon>Streptophyta</taxon>
        <taxon>Embryophyta</taxon>
        <taxon>Tracheophyta</taxon>
        <taxon>Spermatophyta</taxon>
        <taxon>Magnoliopsida</taxon>
        <taxon>eudicotyledons</taxon>
        <taxon>Gunneridae</taxon>
        <taxon>Pentapetalae</taxon>
        <taxon>asterids</taxon>
        <taxon>campanulids</taxon>
        <taxon>Asterales</taxon>
        <taxon>Asteraceae</taxon>
        <taxon>Asteroideae</taxon>
        <taxon>Anthemideae</taxon>
        <taxon>Anthemidinae</taxon>
        <taxon>Tanacetum</taxon>
    </lineage>
</organism>
<sequence>SRAARTILSSWKEEEILEVALDEASSARTMVSVVTTKLDA</sequence>
<dbReference type="AlphaFoldDB" id="A0A699XN42"/>
<comment type="caution">
    <text evidence="1">The sequence shown here is derived from an EMBL/GenBank/DDBJ whole genome shotgun (WGS) entry which is preliminary data.</text>
</comment>
<accession>A0A699XN42</accession>
<reference evidence="1" key="1">
    <citation type="journal article" date="2019" name="Sci. Rep.">
        <title>Draft genome of Tanacetum cinerariifolium, the natural source of mosquito coil.</title>
        <authorList>
            <person name="Yamashiro T."/>
            <person name="Shiraishi A."/>
            <person name="Satake H."/>
            <person name="Nakayama K."/>
        </authorList>
    </citation>
    <scope>NUCLEOTIDE SEQUENCE</scope>
</reference>
<protein>
    <submittedName>
        <fullName evidence="1">Uncharacterized protein</fullName>
    </submittedName>
</protein>
<feature type="non-terminal residue" evidence="1">
    <location>
        <position position="1"/>
    </location>
</feature>
<proteinExistence type="predicted"/>
<evidence type="ECO:0000313" key="1">
    <source>
        <dbReference type="EMBL" id="GFD61107.1"/>
    </source>
</evidence>
<name>A0A699XN42_TANCI</name>
<dbReference type="EMBL" id="BKCJ011886944">
    <property type="protein sequence ID" value="GFD61107.1"/>
    <property type="molecule type" value="Genomic_DNA"/>
</dbReference>
<gene>
    <name evidence="1" type="ORF">Tci_933076</name>
</gene>